<name>A0ABS4X5I6_9MICO</name>
<evidence type="ECO:0000313" key="2">
    <source>
        <dbReference type="Proteomes" id="UP001519290"/>
    </source>
</evidence>
<accession>A0ABS4X5I6</accession>
<dbReference type="EMBL" id="JAGIOD010000002">
    <property type="protein sequence ID" value="MBP2383720.1"/>
    <property type="molecule type" value="Genomic_DNA"/>
</dbReference>
<proteinExistence type="predicted"/>
<organism evidence="1 2">
    <name type="scientific">Brachybacterium sacelli</name>
    <dbReference type="NCBI Taxonomy" id="173364"/>
    <lineage>
        <taxon>Bacteria</taxon>
        <taxon>Bacillati</taxon>
        <taxon>Actinomycetota</taxon>
        <taxon>Actinomycetes</taxon>
        <taxon>Micrococcales</taxon>
        <taxon>Dermabacteraceae</taxon>
        <taxon>Brachybacterium</taxon>
    </lineage>
</organism>
<evidence type="ECO:0000313" key="1">
    <source>
        <dbReference type="EMBL" id="MBP2383720.1"/>
    </source>
</evidence>
<gene>
    <name evidence="1" type="ORF">JOF43_003709</name>
</gene>
<protein>
    <submittedName>
        <fullName evidence="1">Uncharacterized protein</fullName>
    </submittedName>
</protein>
<reference evidence="1 2" key="1">
    <citation type="submission" date="2021-03" db="EMBL/GenBank/DDBJ databases">
        <title>Sequencing the genomes of 1000 actinobacteria strains.</title>
        <authorList>
            <person name="Klenk H.-P."/>
        </authorList>
    </citation>
    <scope>NUCLEOTIDE SEQUENCE [LARGE SCALE GENOMIC DNA]</scope>
    <source>
        <strain evidence="1 2">DSM 14566</strain>
    </source>
</reference>
<keyword evidence="2" id="KW-1185">Reference proteome</keyword>
<dbReference type="RefSeq" id="WP_281065139.1">
    <property type="nucleotide sequence ID" value="NZ_BAAAJW010000017.1"/>
</dbReference>
<dbReference type="Proteomes" id="UP001519290">
    <property type="component" value="Unassembled WGS sequence"/>
</dbReference>
<comment type="caution">
    <text evidence="1">The sequence shown here is derived from an EMBL/GenBank/DDBJ whole genome shotgun (WGS) entry which is preliminary data.</text>
</comment>
<sequence length="44" mass="5412">MRERIERVVNSYNRDTSNSQVDYFNRRFYDHVEWIDGRSASRAD</sequence>